<evidence type="ECO:0000256" key="6">
    <source>
        <dbReference type="ARBA" id="ARBA00023125"/>
    </source>
</evidence>
<evidence type="ECO:0000256" key="2">
    <source>
        <dbReference type="ARBA" id="ARBA00016082"/>
    </source>
</evidence>
<dbReference type="InterPro" id="IPR010998">
    <property type="entry name" value="Integrase_recombinase_N"/>
</dbReference>
<dbReference type="InterPro" id="IPR050090">
    <property type="entry name" value="Tyrosine_recombinase_XerCD"/>
</dbReference>
<dbReference type="InterPro" id="IPR011010">
    <property type="entry name" value="DNA_brk_join_enz"/>
</dbReference>
<dbReference type="Gene3D" id="1.10.150.130">
    <property type="match status" value="1"/>
</dbReference>
<keyword evidence="8" id="KW-1160">Virus entry into host cell</keyword>
<dbReference type="GO" id="GO:0075713">
    <property type="term" value="P:establishment of integrated proviral latency"/>
    <property type="evidence" value="ECO:0007669"/>
    <property type="project" value="UniProtKB-KW"/>
</dbReference>
<evidence type="ECO:0000256" key="4">
    <source>
        <dbReference type="ARBA" id="ARBA00022801"/>
    </source>
</evidence>
<keyword evidence="8" id="KW-1179">Viral genome integration</keyword>
<dbReference type="Pfam" id="PF00589">
    <property type="entry name" value="Phage_integrase"/>
    <property type="match status" value="1"/>
</dbReference>
<dbReference type="GO" id="GO:0006310">
    <property type="term" value="P:DNA recombination"/>
    <property type="evidence" value="ECO:0007669"/>
    <property type="project" value="UniProtKB-KW"/>
</dbReference>
<dbReference type="CDD" id="cd01189">
    <property type="entry name" value="INT_ICEBs1_C_like"/>
    <property type="match status" value="1"/>
</dbReference>
<dbReference type="GO" id="GO:0016787">
    <property type="term" value="F:hydrolase activity"/>
    <property type="evidence" value="ECO:0007669"/>
    <property type="project" value="UniProtKB-KW"/>
</dbReference>
<dbReference type="InterPro" id="IPR002104">
    <property type="entry name" value="Integrase_catalytic"/>
</dbReference>
<dbReference type="EMBL" id="BK032782">
    <property type="protein sequence ID" value="DAF60049.1"/>
    <property type="molecule type" value="Genomic_DNA"/>
</dbReference>
<dbReference type="Pfam" id="PF14659">
    <property type="entry name" value="Phage_int_SAM_3"/>
    <property type="match status" value="1"/>
</dbReference>
<name>A0A8S5T9V0_9CAUD</name>
<evidence type="ECO:0000313" key="10">
    <source>
        <dbReference type="EMBL" id="DAF60049.1"/>
    </source>
</evidence>
<evidence type="ECO:0000256" key="8">
    <source>
        <dbReference type="ARBA" id="ARBA00023195"/>
    </source>
</evidence>
<keyword evidence="7" id="KW-0233">DNA recombination</keyword>
<keyword evidence="3" id="KW-0808">Transferase</keyword>
<evidence type="ECO:0000256" key="5">
    <source>
        <dbReference type="ARBA" id="ARBA00022908"/>
    </source>
</evidence>
<dbReference type="InterPro" id="IPR004107">
    <property type="entry name" value="Integrase_SAM-like_N"/>
</dbReference>
<dbReference type="GO" id="GO:0003677">
    <property type="term" value="F:DNA binding"/>
    <property type="evidence" value="ECO:0007669"/>
    <property type="project" value="UniProtKB-KW"/>
</dbReference>
<dbReference type="InterPro" id="IPR013762">
    <property type="entry name" value="Integrase-like_cat_sf"/>
</dbReference>
<sequence length="474" mass="53315">MAELIKRTKKDGKTAFLARVYCGRDKDRKPICKTKTLTPPPGMTGRKLDKELQRQADEFEQAVLRGTLQSDMLFDALLDKYFSEYAEPQLRERTVYDYKKLAPRVRQALGCFKLSAIKPDHIMRFYKNLGESNIRQDSTYTGTKALLDLLPKGKRKAVTDKAGISERTMNTVCKGENVSRATAEKVSNAAGLAFSKAFAEHAKEGGKLNGNTLQHYHAFLSSVFSRAVVWQLIDSNPCDRVQPPKHETPDVQVLDENEIAQLLKALETAPPLYSTMTQLALFTGARREELCALRWADVDFERATIRFERSMQRIPGAGVVFAPPKTKRSRRIIRVGDNCIELLREYRQIQREQRLRMGSAWVRTVDICGKTIKNDLIFTRADGTPFDPHSITSWFSKFLKANDLTSAHFHSLRHSNATLLIADHVPVSAVSGRLGHANISTTLNIYTSAIQSADAAAANSLESTFERIKEKNHA</sequence>
<dbReference type="Gene3D" id="1.10.443.10">
    <property type="entry name" value="Intergrase catalytic core"/>
    <property type="match status" value="1"/>
</dbReference>
<evidence type="ECO:0000259" key="9">
    <source>
        <dbReference type="PROSITE" id="PS51898"/>
    </source>
</evidence>
<keyword evidence="4" id="KW-0378">Hydrolase</keyword>
<feature type="domain" description="Tyr recombinase" evidence="9">
    <location>
        <begin position="249"/>
        <end position="459"/>
    </location>
</feature>
<comment type="similarity">
    <text evidence="1">Belongs to the 'phage' integrase family.</text>
</comment>
<evidence type="ECO:0000256" key="7">
    <source>
        <dbReference type="ARBA" id="ARBA00023172"/>
    </source>
</evidence>
<dbReference type="SUPFAM" id="SSF56349">
    <property type="entry name" value="DNA breaking-rejoining enzymes"/>
    <property type="match status" value="1"/>
</dbReference>
<keyword evidence="5" id="KW-0229">DNA integration</keyword>
<proteinExistence type="inferred from homology"/>
<keyword evidence="6" id="KW-0238">DNA-binding</keyword>
<dbReference type="GO" id="GO:0015074">
    <property type="term" value="P:DNA integration"/>
    <property type="evidence" value="ECO:0007669"/>
    <property type="project" value="UniProtKB-KW"/>
</dbReference>
<evidence type="ECO:0000256" key="1">
    <source>
        <dbReference type="ARBA" id="ARBA00008857"/>
    </source>
</evidence>
<dbReference type="PANTHER" id="PTHR30349">
    <property type="entry name" value="PHAGE INTEGRASE-RELATED"/>
    <property type="match status" value="1"/>
</dbReference>
<dbReference type="PANTHER" id="PTHR30349:SF64">
    <property type="entry name" value="PROPHAGE INTEGRASE INTD-RELATED"/>
    <property type="match status" value="1"/>
</dbReference>
<organism evidence="10">
    <name type="scientific">Siphoviridae sp. ctMCY8</name>
    <dbReference type="NCBI Taxonomy" id="2827854"/>
    <lineage>
        <taxon>Viruses</taxon>
        <taxon>Duplodnaviria</taxon>
        <taxon>Heunggongvirae</taxon>
        <taxon>Uroviricota</taxon>
        <taxon>Caudoviricetes</taxon>
    </lineage>
</organism>
<evidence type="ECO:0000256" key="3">
    <source>
        <dbReference type="ARBA" id="ARBA00022679"/>
    </source>
</evidence>
<dbReference type="GO" id="GO:0016740">
    <property type="term" value="F:transferase activity"/>
    <property type="evidence" value="ECO:0007669"/>
    <property type="project" value="UniProtKB-KW"/>
</dbReference>
<protein>
    <recommendedName>
        <fullName evidence="2">Integrase</fullName>
    </recommendedName>
</protein>
<dbReference type="PROSITE" id="PS51898">
    <property type="entry name" value="TYR_RECOMBINASE"/>
    <property type="match status" value="1"/>
</dbReference>
<reference evidence="10" key="1">
    <citation type="journal article" date="2021" name="Proc. Natl. Acad. Sci. U.S.A.">
        <title>A Catalog of Tens of Thousands of Viruses from Human Metagenomes Reveals Hidden Associations with Chronic Diseases.</title>
        <authorList>
            <person name="Tisza M.J."/>
            <person name="Buck C.B."/>
        </authorList>
    </citation>
    <scope>NUCLEOTIDE SEQUENCE</scope>
    <source>
        <strain evidence="10">CtMCY8</strain>
    </source>
</reference>
<accession>A0A8S5T9V0</accession>
<dbReference type="GO" id="GO:0044826">
    <property type="term" value="P:viral genome integration into host DNA"/>
    <property type="evidence" value="ECO:0007669"/>
    <property type="project" value="UniProtKB-KW"/>
</dbReference>